<evidence type="ECO:0000313" key="5">
    <source>
        <dbReference type="Proteomes" id="UP000009877"/>
    </source>
</evidence>
<feature type="transmembrane region" description="Helical" evidence="2">
    <location>
        <begin position="236"/>
        <end position="258"/>
    </location>
</feature>
<feature type="transmembrane region" description="Helical" evidence="2">
    <location>
        <begin position="447"/>
        <end position="467"/>
    </location>
</feature>
<dbReference type="Pfam" id="PF01757">
    <property type="entry name" value="Acyl_transf_3"/>
    <property type="match status" value="1"/>
</dbReference>
<keyword evidence="5" id="KW-1185">Reference proteome</keyword>
<evidence type="ECO:0000313" key="4">
    <source>
        <dbReference type="EMBL" id="EME35566.1"/>
    </source>
</evidence>
<name>M2X8V9_9MICC</name>
<accession>M2X8V9</accession>
<keyword evidence="2" id="KW-1133">Transmembrane helix</keyword>
<keyword evidence="2" id="KW-0472">Membrane</keyword>
<gene>
    <name evidence="4" type="ORF">C884_01663</name>
</gene>
<feature type="transmembrane region" description="Helical" evidence="2">
    <location>
        <begin position="152"/>
        <end position="172"/>
    </location>
</feature>
<organism evidence="4 5">
    <name type="scientific">Kocuria palustris PEL</name>
    <dbReference type="NCBI Taxonomy" id="1236550"/>
    <lineage>
        <taxon>Bacteria</taxon>
        <taxon>Bacillati</taxon>
        <taxon>Actinomycetota</taxon>
        <taxon>Actinomycetes</taxon>
        <taxon>Micrococcales</taxon>
        <taxon>Micrococcaceae</taxon>
        <taxon>Kocuria</taxon>
    </lineage>
</organism>
<comment type="caution">
    <text evidence="4">The sequence shown here is derived from an EMBL/GenBank/DDBJ whole genome shotgun (WGS) entry which is preliminary data.</text>
</comment>
<feature type="transmembrane region" description="Helical" evidence="2">
    <location>
        <begin position="270"/>
        <end position="291"/>
    </location>
</feature>
<dbReference type="AlphaFoldDB" id="M2X8V9"/>
<dbReference type="STRING" id="71999.KPaMU14_00915"/>
<feature type="transmembrane region" description="Helical" evidence="2">
    <location>
        <begin position="312"/>
        <end position="332"/>
    </location>
</feature>
<keyword evidence="2" id="KW-0812">Transmembrane</keyword>
<feature type="region of interest" description="Disordered" evidence="1">
    <location>
        <begin position="380"/>
        <end position="421"/>
    </location>
</feature>
<dbReference type="EMBL" id="ANHZ02000030">
    <property type="protein sequence ID" value="EME35566.1"/>
    <property type="molecule type" value="Genomic_DNA"/>
</dbReference>
<dbReference type="InterPro" id="IPR002656">
    <property type="entry name" value="Acyl_transf_3_dom"/>
</dbReference>
<feature type="transmembrane region" description="Helical" evidence="2">
    <location>
        <begin position="344"/>
        <end position="363"/>
    </location>
</feature>
<feature type="transmembrane region" description="Helical" evidence="2">
    <location>
        <begin position="117"/>
        <end position="140"/>
    </location>
</feature>
<dbReference type="GO" id="GO:0016747">
    <property type="term" value="F:acyltransferase activity, transferring groups other than amino-acyl groups"/>
    <property type="evidence" value="ECO:0007669"/>
    <property type="project" value="InterPro"/>
</dbReference>
<feature type="transmembrane region" description="Helical" evidence="2">
    <location>
        <begin position="424"/>
        <end position="441"/>
    </location>
</feature>
<reference evidence="4 5" key="1">
    <citation type="journal article" date="2014" name="Genome Announc.">
        <title>Draft Genome Sequence of Kocuria palustris PEL.</title>
        <authorList>
            <person name="Sharma G."/>
            <person name="Khatri I."/>
            <person name="Subramanian S."/>
        </authorList>
    </citation>
    <scope>NUCLEOTIDE SEQUENCE [LARGE SCALE GENOMIC DNA]</scope>
    <source>
        <strain evidence="4 5">PEL</strain>
    </source>
</reference>
<feature type="transmembrane region" description="Helical" evidence="2">
    <location>
        <begin position="31"/>
        <end position="50"/>
    </location>
</feature>
<feature type="domain" description="Acyltransferase 3" evidence="3">
    <location>
        <begin position="27"/>
        <end position="362"/>
    </location>
</feature>
<evidence type="ECO:0000259" key="3">
    <source>
        <dbReference type="Pfam" id="PF01757"/>
    </source>
</evidence>
<dbReference type="Proteomes" id="UP000009877">
    <property type="component" value="Unassembled WGS sequence"/>
</dbReference>
<proteinExistence type="predicted"/>
<evidence type="ECO:0000256" key="1">
    <source>
        <dbReference type="SAM" id="MobiDB-lite"/>
    </source>
</evidence>
<feature type="transmembrane region" description="Helical" evidence="2">
    <location>
        <begin position="70"/>
        <end position="96"/>
    </location>
</feature>
<evidence type="ECO:0000256" key="2">
    <source>
        <dbReference type="SAM" id="Phobius"/>
    </source>
</evidence>
<sequence length="473" mass="49932">MTIGDVTKLSTSHGRRAAQTIPAQRDLALDAARVACLIAVVVLHILLVTLTTDPSTGALRSVMAPTEASWYAPVSWLVQVMPLFFVVGGCASAISWSRQSAEGVRGPAWVRARLLRLVVPASAVWVALALAGALATLVGMPADWASMALQGLGMHLWFVGAYTACLVGVPLLHGLHDRRPVLTLAALVGLSAAIEVLRIAAEQPWWGLLGFAPVWLAIHQIGFFRHDGSFARASAGRLLGITALSVLVMLCLTSLPWWGADGLSALNPPTLCMIALGAAQACVLQLCSPALERLMRWRPAQAVAWVVGSRATTLYLWHLPVIVAVMAVWWLLGGPDPVPGSAQWWLWRLPIGLLCWAMVLLVVRPLGVLEAVAGRIVAREPEPEGPADGGSPSGERPPTAPRADGSAPLRASSPDRSSSPDGRAWVRILAAAVLVFSAAVLEVRFLLGIPLALGGAAAMVAAVLLLVPPARRS</sequence>
<feature type="compositionally biased region" description="Low complexity" evidence="1">
    <location>
        <begin position="406"/>
        <end position="421"/>
    </location>
</feature>
<feature type="transmembrane region" description="Helical" evidence="2">
    <location>
        <begin position="205"/>
        <end position="224"/>
    </location>
</feature>
<feature type="transmembrane region" description="Helical" evidence="2">
    <location>
        <begin position="181"/>
        <end position="199"/>
    </location>
</feature>
<protein>
    <submittedName>
        <fullName evidence="4">Membrane protein</fullName>
    </submittedName>
</protein>